<dbReference type="AlphaFoldDB" id="A0A5B8VKX5"/>
<keyword evidence="3 6" id="KW-0812">Transmembrane</keyword>
<comment type="subcellular location">
    <subcellularLocation>
        <location evidence="1">Cell membrane</location>
        <topology evidence="1">Multi-pass membrane protein</topology>
    </subcellularLocation>
</comment>
<evidence type="ECO:0000313" key="9">
    <source>
        <dbReference type="EMBL" id="QEC71622.1"/>
    </source>
</evidence>
<dbReference type="GO" id="GO:0022857">
    <property type="term" value="F:transmembrane transporter activity"/>
    <property type="evidence" value="ECO:0007669"/>
    <property type="project" value="TreeGrafter"/>
</dbReference>
<dbReference type="InterPro" id="IPR050250">
    <property type="entry name" value="Macrolide_Exporter_MacB"/>
</dbReference>
<proteinExistence type="predicted"/>
<feature type="transmembrane region" description="Helical" evidence="6">
    <location>
        <begin position="424"/>
        <end position="443"/>
    </location>
</feature>
<dbReference type="OrthoDB" id="1451596at2"/>
<feature type="transmembrane region" description="Helical" evidence="6">
    <location>
        <begin position="669"/>
        <end position="690"/>
    </location>
</feature>
<evidence type="ECO:0000256" key="3">
    <source>
        <dbReference type="ARBA" id="ARBA00022692"/>
    </source>
</evidence>
<dbReference type="PANTHER" id="PTHR30572">
    <property type="entry name" value="MEMBRANE COMPONENT OF TRANSPORTER-RELATED"/>
    <property type="match status" value="1"/>
</dbReference>
<evidence type="ECO:0000259" key="7">
    <source>
        <dbReference type="Pfam" id="PF02687"/>
    </source>
</evidence>
<dbReference type="RefSeq" id="WP_146780999.1">
    <property type="nucleotide sequence ID" value="NZ_CP042434.1"/>
</dbReference>
<feature type="transmembrane region" description="Helical" evidence="6">
    <location>
        <begin position="286"/>
        <end position="305"/>
    </location>
</feature>
<accession>A0A5B8VKX5</accession>
<feature type="transmembrane region" description="Helical" evidence="6">
    <location>
        <begin position="380"/>
        <end position="403"/>
    </location>
</feature>
<feature type="domain" description="ABC3 transporter permease C-terminal" evidence="7">
    <location>
        <begin position="289"/>
        <end position="401"/>
    </location>
</feature>
<keyword evidence="4 6" id="KW-1133">Transmembrane helix</keyword>
<evidence type="ECO:0000256" key="2">
    <source>
        <dbReference type="ARBA" id="ARBA00022475"/>
    </source>
</evidence>
<feature type="domain" description="ABC3 transporter permease C-terminal" evidence="7">
    <location>
        <begin position="670"/>
        <end position="782"/>
    </location>
</feature>
<dbReference type="PANTHER" id="PTHR30572:SF18">
    <property type="entry name" value="ABC-TYPE MACROLIDE FAMILY EXPORT SYSTEM PERMEASE COMPONENT 2"/>
    <property type="match status" value="1"/>
</dbReference>
<gene>
    <name evidence="9" type="ORF">FSB73_08020</name>
</gene>
<feature type="transmembrane region" description="Helical" evidence="6">
    <location>
        <begin position="339"/>
        <end position="360"/>
    </location>
</feature>
<evidence type="ECO:0000259" key="8">
    <source>
        <dbReference type="Pfam" id="PF12704"/>
    </source>
</evidence>
<evidence type="ECO:0000313" key="10">
    <source>
        <dbReference type="Proteomes" id="UP000321291"/>
    </source>
</evidence>
<dbReference type="InterPro" id="IPR025857">
    <property type="entry name" value="MacB_PCD"/>
</dbReference>
<protein>
    <submittedName>
        <fullName evidence="9">FtsX-like permease family protein</fullName>
    </submittedName>
</protein>
<feature type="transmembrane region" description="Helical" evidence="6">
    <location>
        <begin position="21"/>
        <end position="44"/>
    </location>
</feature>
<evidence type="ECO:0000256" key="1">
    <source>
        <dbReference type="ARBA" id="ARBA00004651"/>
    </source>
</evidence>
<keyword evidence="5 6" id="KW-0472">Membrane</keyword>
<evidence type="ECO:0000256" key="4">
    <source>
        <dbReference type="ARBA" id="ARBA00022989"/>
    </source>
</evidence>
<feature type="domain" description="MacB-like periplasmic core" evidence="8">
    <location>
        <begin position="496"/>
        <end position="592"/>
    </location>
</feature>
<name>A0A5B8VKX5_9BACT</name>
<dbReference type="Pfam" id="PF12704">
    <property type="entry name" value="MacB_PCD"/>
    <property type="match status" value="2"/>
</dbReference>
<keyword evidence="2" id="KW-1003">Cell membrane</keyword>
<dbReference type="Proteomes" id="UP000321291">
    <property type="component" value="Chromosome"/>
</dbReference>
<evidence type="ECO:0000256" key="5">
    <source>
        <dbReference type="ARBA" id="ARBA00023136"/>
    </source>
</evidence>
<reference evidence="9 10" key="1">
    <citation type="journal article" date="2017" name="Int. J. Syst. Evol. Microbiol.">
        <title>Arachidicoccus ginsenosidivorans sp. nov., with ginsenoside-converting activity isolated from ginseng cultivating soil.</title>
        <authorList>
            <person name="Siddiqi M.Z."/>
            <person name="Aslam Z."/>
            <person name="Im W.T."/>
        </authorList>
    </citation>
    <scope>NUCLEOTIDE SEQUENCE [LARGE SCALE GENOMIC DNA]</scope>
    <source>
        <strain evidence="9 10">Gsoil 809</strain>
    </source>
</reference>
<keyword evidence="10" id="KW-1185">Reference proteome</keyword>
<organism evidence="9 10">
    <name type="scientific">Arachidicoccus ginsenosidivorans</name>
    <dbReference type="NCBI Taxonomy" id="496057"/>
    <lineage>
        <taxon>Bacteria</taxon>
        <taxon>Pseudomonadati</taxon>
        <taxon>Bacteroidota</taxon>
        <taxon>Chitinophagia</taxon>
        <taxon>Chitinophagales</taxon>
        <taxon>Chitinophagaceae</taxon>
        <taxon>Arachidicoccus</taxon>
    </lineage>
</organism>
<dbReference type="InterPro" id="IPR003838">
    <property type="entry name" value="ABC3_permease_C"/>
</dbReference>
<dbReference type="Pfam" id="PF02687">
    <property type="entry name" value="FtsX"/>
    <property type="match status" value="2"/>
</dbReference>
<dbReference type="EMBL" id="CP042434">
    <property type="protein sequence ID" value="QEC71622.1"/>
    <property type="molecule type" value="Genomic_DNA"/>
</dbReference>
<sequence length="789" mass="86614">MLTGYNIKVAWRSLKRHRFYNFLNILGLTLGMATSILVLIWVHFQYSFDRFHQQADQIYRLNTTLTSEDGPMTWGKAPSGLPVLTKGISGIQDYVRMRSWDDQLVSTVDKTNITDGNHVAYTDPTFLSVFDFPLLYGNKQGCLNDINSAVITHQLALQLFGQDQVVGRQIKYFGDIYKITAVLKDFPKNSTLQYQAFFPMSAFARRILAEGSVKDPNFVESNVDRIAFDDYLVLTPTAHPAHVAAAISQNYARQKDNSMTFSLQALRDLHLVGADGNPSDLRMVQMLLLVVILVLIVACINYMNLKTARSLTRLKEVSVRRINGATKASLFKLFMTEAILLFLLSAVFALILVYVLLPFVSQFTGAALNVVSTDVTTLGIMAAVLTGTFAVATVFPAYLLSALQAVTGLKTGAKEGRFGNIRKGLVTLQFCAAFILLMGAIVIHRQMHFIASKDIGYDRSYVFVAPMTSNMVDKETAMEAELLKSTAVQAVGVSDAYDLSNVQNVTSNVKWPGKSEKDNTLFSGISGDQAFIAAMKFHFVAGGNFTGQPSDSNKIMLNEVAARRMGLQPPYVGQILRYNNKKAAVVGVVKNFNYAPLTKSIGPLIIESGGFKNILYVRTSAAHASQALKETERLYKLYSGGAPFSYNFLDNNFADKYMSENKASGLLKGFSMVALAISCLGLFGLATYMAEVKKKEIGIRKVLGASVGQLTGLITSQFLRLVLLAVVIGAPIAFYITARWQSHFAYKVPVGLLTFIIGAIIIIAITVITTLFIALKSARTSPVSSLKAE</sequence>
<feature type="domain" description="MacB-like periplasmic core" evidence="8">
    <location>
        <begin position="22"/>
        <end position="247"/>
    </location>
</feature>
<feature type="transmembrane region" description="Helical" evidence="6">
    <location>
        <begin position="750"/>
        <end position="775"/>
    </location>
</feature>
<dbReference type="KEGG" id="agi:FSB73_08020"/>
<feature type="transmembrane region" description="Helical" evidence="6">
    <location>
        <begin position="718"/>
        <end position="738"/>
    </location>
</feature>
<dbReference type="GO" id="GO:0005886">
    <property type="term" value="C:plasma membrane"/>
    <property type="evidence" value="ECO:0007669"/>
    <property type="project" value="UniProtKB-SubCell"/>
</dbReference>
<evidence type="ECO:0000256" key="6">
    <source>
        <dbReference type="SAM" id="Phobius"/>
    </source>
</evidence>